<feature type="compositionally biased region" description="Low complexity" evidence="1">
    <location>
        <begin position="177"/>
        <end position="224"/>
    </location>
</feature>
<feature type="compositionally biased region" description="Polar residues" evidence="1">
    <location>
        <begin position="519"/>
        <end position="532"/>
    </location>
</feature>
<feature type="region of interest" description="Disordered" evidence="1">
    <location>
        <begin position="54"/>
        <end position="125"/>
    </location>
</feature>
<feature type="region of interest" description="Disordered" evidence="1">
    <location>
        <begin position="139"/>
        <end position="258"/>
    </location>
</feature>
<feature type="region of interest" description="Disordered" evidence="1">
    <location>
        <begin position="1"/>
        <end position="36"/>
    </location>
</feature>
<feature type="compositionally biased region" description="Polar residues" evidence="1">
    <location>
        <begin position="322"/>
        <end position="340"/>
    </location>
</feature>
<feature type="compositionally biased region" description="Low complexity" evidence="1">
    <location>
        <begin position="341"/>
        <end position="375"/>
    </location>
</feature>
<feature type="compositionally biased region" description="Low complexity" evidence="1">
    <location>
        <begin position="77"/>
        <end position="96"/>
    </location>
</feature>
<organism evidence="2 3">
    <name type="scientific">Dissophora globulifera</name>
    <dbReference type="NCBI Taxonomy" id="979702"/>
    <lineage>
        <taxon>Eukaryota</taxon>
        <taxon>Fungi</taxon>
        <taxon>Fungi incertae sedis</taxon>
        <taxon>Mucoromycota</taxon>
        <taxon>Mortierellomycotina</taxon>
        <taxon>Mortierellomycetes</taxon>
        <taxon>Mortierellales</taxon>
        <taxon>Mortierellaceae</taxon>
        <taxon>Dissophora</taxon>
    </lineage>
</organism>
<feature type="compositionally biased region" description="Polar residues" evidence="1">
    <location>
        <begin position="55"/>
        <end position="64"/>
    </location>
</feature>
<feature type="region of interest" description="Disordered" evidence="1">
    <location>
        <begin position="303"/>
        <end position="426"/>
    </location>
</feature>
<feature type="compositionally biased region" description="Low complexity" evidence="1">
    <location>
        <begin position="740"/>
        <end position="762"/>
    </location>
</feature>
<sequence>MNRDRDPTQVLAPATPVSHSAPPPSSSSTSAAVDDPTAGLSKIKATALLLKQKVAGTNTKSQKPPNKISHPWTLAPSSRSSSFSSSTSPYTSSSATKPFGSKSTTSLNNPYGGANGSSAGSIGSSGGIKAMIAAREDPSLSCNKMAPPGTQPAPTAQKREARGTAAAAGGMTKVQLSSPQSAPTASPSQPLDSSSPSTQPQRSTDGEPTQASPSSTASTDVDSSAGKRSTRRRNGGGESLMPSQFAASSPSSSTTPAFMLAFQDSEASGSAAIASAAADVPDSEIAVSSRPAITSTVSTPAYVDGSSGHLVSAHTDTRSTKDNSNIQCTPNPLETKTTAESTSLAGLTITTTATTTKATTTSPTPTTATTTAALPPLMPTTPPLPSSTATATKVSSILKKPTPSVFEQRPPSSPRRHTTSDSSSSSEALFAARLFGSSTPPVPPLPQPMSLVNPTLRQLQTPQIPTNLVQARIMQREEKRRRDEELAKIPITANLRTVKKIQAVLVDDGDDEPVRQGAQDVNSDASGTATEHSSISSSSLSPPTSTPSSGGSRPRSKTTTSSTVTVSVLTGGKQRGDRNHVEPVAIPKKLAEQVEHILGRKLAGKGSVLDEREQEREEEEARKAAEPLPPIVRGQPRKRALTSAHIRNLVSSWDHKVEEAKEITSEAEQIRQFLEERSAAHAELPKFSKVQLSGSELLKPLPSLPPPPPSSALGQKQKKSVPQRVDGHAKSASSASPYMSGHSAGSSSSLSSSSSTSLASSSLPPVKAISSEEAQAQDATADAPVILVEDDKMASTTMTTTSSEDKTATEDGSQGQESKLLSKPALSAEMLDTKRSGEVLNNRAVMSRPRRAGARKPASTPATAQE</sequence>
<evidence type="ECO:0000256" key="1">
    <source>
        <dbReference type="SAM" id="MobiDB-lite"/>
    </source>
</evidence>
<proteinExistence type="predicted"/>
<feature type="region of interest" description="Disordered" evidence="1">
    <location>
        <begin position="697"/>
        <end position="866"/>
    </location>
</feature>
<dbReference type="OrthoDB" id="2427449at2759"/>
<evidence type="ECO:0000313" key="2">
    <source>
        <dbReference type="EMBL" id="KAG0312721.1"/>
    </source>
</evidence>
<feature type="compositionally biased region" description="Low complexity" evidence="1">
    <location>
        <begin position="146"/>
        <end position="156"/>
    </location>
</feature>
<comment type="caution">
    <text evidence="2">The sequence shown here is derived from an EMBL/GenBank/DDBJ whole genome shotgun (WGS) entry which is preliminary data.</text>
</comment>
<feature type="region of interest" description="Disordered" evidence="1">
    <location>
        <begin position="604"/>
        <end position="639"/>
    </location>
</feature>
<feature type="compositionally biased region" description="Basic and acidic residues" evidence="1">
    <location>
        <begin position="608"/>
        <end position="625"/>
    </location>
</feature>
<dbReference type="Proteomes" id="UP000738325">
    <property type="component" value="Unassembled WGS sequence"/>
</dbReference>
<feature type="compositionally biased region" description="Low complexity" evidence="1">
    <location>
        <begin position="242"/>
        <end position="258"/>
    </location>
</feature>
<keyword evidence="3" id="KW-1185">Reference proteome</keyword>
<feature type="compositionally biased region" description="Low complexity" evidence="1">
    <location>
        <begin position="771"/>
        <end position="783"/>
    </location>
</feature>
<dbReference type="EMBL" id="JAAAIP010000781">
    <property type="protein sequence ID" value="KAG0312721.1"/>
    <property type="molecule type" value="Genomic_DNA"/>
</dbReference>
<feature type="compositionally biased region" description="Low complexity" evidence="1">
    <location>
        <begin position="533"/>
        <end position="572"/>
    </location>
</feature>
<protein>
    <submittedName>
        <fullName evidence="2">Uncharacterized protein</fullName>
    </submittedName>
</protein>
<feature type="compositionally biased region" description="Pro residues" evidence="1">
    <location>
        <begin position="376"/>
        <end position="385"/>
    </location>
</feature>
<feature type="region of interest" description="Disordered" evidence="1">
    <location>
        <begin position="509"/>
        <end position="581"/>
    </location>
</feature>
<gene>
    <name evidence="2" type="ORF">BGZ99_009306</name>
</gene>
<evidence type="ECO:0000313" key="3">
    <source>
        <dbReference type="Proteomes" id="UP000738325"/>
    </source>
</evidence>
<feature type="compositionally biased region" description="Low complexity" evidence="1">
    <location>
        <begin position="12"/>
        <end position="36"/>
    </location>
</feature>
<accession>A0A9P6R4V1</accession>
<reference evidence="2" key="1">
    <citation type="journal article" date="2020" name="Fungal Divers.">
        <title>Resolving the Mortierellaceae phylogeny through synthesis of multi-gene phylogenetics and phylogenomics.</title>
        <authorList>
            <person name="Vandepol N."/>
            <person name="Liber J."/>
            <person name="Desiro A."/>
            <person name="Na H."/>
            <person name="Kennedy M."/>
            <person name="Barry K."/>
            <person name="Grigoriev I.V."/>
            <person name="Miller A.N."/>
            <person name="O'Donnell K."/>
            <person name="Stajich J.E."/>
            <person name="Bonito G."/>
        </authorList>
    </citation>
    <scope>NUCLEOTIDE SEQUENCE</scope>
    <source>
        <strain evidence="2">REB-010B</strain>
    </source>
</reference>
<name>A0A9P6R4V1_9FUNG</name>
<feature type="compositionally biased region" description="Low complexity" evidence="1">
    <location>
        <begin position="116"/>
        <end position="125"/>
    </location>
</feature>
<dbReference type="AlphaFoldDB" id="A0A9P6R4V1"/>